<dbReference type="Gene3D" id="1.10.8.260">
    <property type="entry name" value="HI0933 insert domain-like"/>
    <property type="match status" value="1"/>
</dbReference>
<dbReference type="Gene3D" id="3.50.50.60">
    <property type="entry name" value="FAD/NAD(P)-binding domain"/>
    <property type="match status" value="1"/>
</dbReference>
<evidence type="ECO:0000256" key="2">
    <source>
        <dbReference type="ARBA" id="ARBA00022630"/>
    </source>
</evidence>
<name>A0A654KJ04_TAYEM</name>
<dbReference type="InterPro" id="IPR004792">
    <property type="entry name" value="BaiN-like"/>
</dbReference>
<comment type="cofactor">
    <cofactor evidence="1">
        <name>FAD</name>
        <dbReference type="ChEBI" id="CHEBI:57692"/>
    </cofactor>
</comment>
<evidence type="ECO:0000313" key="7">
    <source>
        <dbReference type="Proteomes" id="UP000007472"/>
    </source>
</evidence>
<dbReference type="Proteomes" id="UP000007472">
    <property type="component" value="Chromosome"/>
</dbReference>
<feature type="domain" description="RsdA/BaiN/AoA(So)-like Rossmann fold-like" evidence="4">
    <location>
        <begin position="8"/>
        <end position="392"/>
    </location>
</feature>
<keyword evidence="2" id="KW-0285">Flavoprotein</keyword>
<reference evidence="6 7" key="1">
    <citation type="journal article" date="2011" name="J. Bacteriol.">
        <title>Genome sequence of Taylorella equigenitalis MCE9, the causative agent of contagious equine metritis.</title>
        <authorList>
            <person name="Hebert L."/>
            <person name="Moumen B."/>
            <person name="Duquesne F."/>
            <person name="Breuil M.F."/>
            <person name="Laugier C."/>
            <person name="Batto J.M."/>
            <person name="Renault P."/>
            <person name="Petry S."/>
        </authorList>
    </citation>
    <scope>NUCLEOTIDE SEQUENCE [LARGE SCALE GENOMIC DNA]</scope>
    <source>
        <strain evidence="6 7">MCE9</strain>
    </source>
</reference>
<keyword evidence="3" id="KW-0274">FAD</keyword>
<sequence>MLTSISYDVVILGAGAAGLMCASQLAGTSIKVCVLDHARKLGEKIRISGGGRCNFTNRYVSEKDYYTRNPQFPRYALNAYKPRDFLNLVQKHNIAWVLKNGVQYFTRDGSHAIINMLLEESSCPNIEIRHPVRIFDVQKDSDLFSISTDIGKIRCSYLIVSMGGLAAPAVGASDFGLSIAKKFGHHVVGPKPALVPLIFDIDNWKPYSELAGISIKASINLDGAQFEDEMLFTHKGLSGPLILNISTYWNEGDELKINLCPNVDLSSVLIEASKLGNTKPISVLEQYLPKRLAMVLAGALPPNKNLSEIGHKTIRQFADSIHNFRVNPADTQGYKKAEAMSGGVDTKQIDPKTMQSFNVEGLYFIGEVLDVTGHLGGFNFQWAWSSAYVCTQALKRLSQQSAK</sequence>
<organism evidence="6 7">
    <name type="scientific">Taylorella equigenitalis (strain MCE9)</name>
    <dbReference type="NCBI Taxonomy" id="937774"/>
    <lineage>
        <taxon>Bacteria</taxon>
        <taxon>Pseudomonadati</taxon>
        <taxon>Pseudomonadota</taxon>
        <taxon>Betaproteobacteria</taxon>
        <taxon>Burkholderiales</taxon>
        <taxon>Alcaligenaceae</taxon>
        <taxon>Taylorella</taxon>
    </lineage>
</organism>
<dbReference type="SUPFAM" id="SSF51905">
    <property type="entry name" value="FAD/NAD(P)-binding domain"/>
    <property type="match status" value="1"/>
</dbReference>
<dbReference type="PANTHER" id="PTHR42887">
    <property type="entry name" value="OS12G0638800 PROTEIN"/>
    <property type="match status" value="1"/>
</dbReference>
<dbReference type="Gene3D" id="2.40.30.10">
    <property type="entry name" value="Translation factors"/>
    <property type="match status" value="1"/>
</dbReference>
<evidence type="ECO:0000259" key="5">
    <source>
        <dbReference type="Pfam" id="PF22780"/>
    </source>
</evidence>
<proteinExistence type="predicted"/>
<dbReference type="KEGG" id="teq:TEQUI_0935"/>
<dbReference type="InterPro" id="IPR055178">
    <property type="entry name" value="RsdA/BaiN/AoA(So)-like_dom"/>
</dbReference>
<evidence type="ECO:0000256" key="1">
    <source>
        <dbReference type="ARBA" id="ARBA00001974"/>
    </source>
</evidence>
<dbReference type="InterPro" id="IPR057661">
    <property type="entry name" value="RsdA/BaiN/AoA(So)_Rossmann"/>
</dbReference>
<accession>A0A654KJ04</accession>
<dbReference type="Pfam" id="PF22780">
    <property type="entry name" value="HI0933_like_1st"/>
    <property type="match status" value="1"/>
</dbReference>
<dbReference type="SUPFAM" id="SSF160996">
    <property type="entry name" value="HI0933 insert domain-like"/>
    <property type="match status" value="1"/>
</dbReference>
<dbReference type="NCBIfam" id="TIGR00275">
    <property type="entry name" value="aminoacetone oxidase family FAD-binding enzyme"/>
    <property type="match status" value="1"/>
</dbReference>
<gene>
    <name evidence="6" type="ordered locus">TEQUI_0935</name>
</gene>
<dbReference type="InterPro" id="IPR036188">
    <property type="entry name" value="FAD/NAD-bd_sf"/>
</dbReference>
<dbReference type="InterPro" id="IPR023166">
    <property type="entry name" value="BaiN-like_dom_sf"/>
</dbReference>
<protein>
    <submittedName>
        <fullName evidence="6">NAD(FAD)-utilizing dehydrogenase</fullName>
    </submittedName>
</protein>
<evidence type="ECO:0000259" key="4">
    <source>
        <dbReference type="Pfam" id="PF03486"/>
    </source>
</evidence>
<dbReference type="Pfam" id="PF03486">
    <property type="entry name" value="HI0933_like"/>
    <property type="match status" value="1"/>
</dbReference>
<dbReference type="EMBL" id="CP002456">
    <property type="protein sequence ID" value="ADU91866.1"/>
    <property type="molecule type" value="Genomic_DNA"/>
</dbReference>
<dbReference type="PANTHER" id="PTHR42887:SF2">
    <property type="entry name" value="OS12G0638800 PROTEIN"/>
    <property type="match status" value="1"/>
</dbReference>
<evidence type="ECO:0000256" key="3">
    <source>
        <dbReference type="ARBA" id="ARBA00022827"/>
    </source>
</evidence>
<dbReference type="AlphaFoldDB" id="A0A654KJ04"/>
<feature type="domain" description="RsdA/BaiN/AoA(So)-like insert" evidence="5">
    <location>
        <begin position="191"/>
        <end position="338"/>
    </location>
</feature>
<evidence type="ECO:0000313" key="6">
    <source>
        <dbReference type="EMBL" id="ADU91866.1"/>
    </source>
</evidence>